<organism evidence="3 4">
    <name type="scientific">Christensenella tenuis</name>
    <dbReference type="NCBI Taxonomy" id="2763033"/>
    <lineage>
        <taxon>Bacteria</taxon>
        <taxon>Bacillati</taxon>
        <taxon>Bacillota</taxon>
        <taxon>Clostridia</taxon>
        <taxon>Christensenellales</taxon>
        <taxon>Christensenellaceae</taxon>
        <taxon>Christensenella</taxon>
    </lineage>
</organism>
<dbReference type="PRINTS" id="PR00081">
    <property type="entry name" value="GDHRDH"/>
</dbReference>
<dbReference type="InterPro" id="IPR020904">
    <property type="entry name" value="Sc_DH/Rdtase_CS"/>
</dbReference>
<reference evidence="3 4" key="1">
    <citation type="submission" date="2020-08" db="EMBL/GenBank/DDBJ databases">
        <title>Genome public.</title>
        <authorList>
            <person name="Liu C."/>
            <person name="Sun Q."/>
        </authorList>
    </citation>
    <scope>NUCLEOTIDE SEQUENCE [LARGE SCALE GENOMIC DNA]</scope>
    <source>
        <strain evidence="3 4">NSJ-35</strain>
    </source>
</reference>
<dbReference type="SUPFAM" id="SSF51735">
    <property type="entry name" value="NAD(P)-binding Rossmann-fold domains"/>
    <property type="match status" value="1"/>
</dbReference>
<proteinExistence type="inferred from homology"/>
<dbReference type="InterPro" id="IPR002347">
    <property type="entry name" value="SDR_fam"/>
</dbReference>
<accession>A0ABR7EEJ9</accession>
<dbReference type="PANTHER" id="PTHR43477:SF1">
    <property type="entry name" value="DIHYDROANTICAPSIN 7-DEHYDROGENASE"/>
    <property type="match status" value="1"/>
</dbReference>
<dbReference type="PROSITE" id="PS00061">
    <property type="entry name" value="ADH_SHORT"/>
    <property type="match status" value="1"/>
</dbReference>
<dbReference type="EMBL" id="JACOON010000002">
    <property type="protein sequence ID" value="MBC5647593.1"/>
    <property type="molecule type" value="Genomic_DNA"/>
</dbReference>
<dbReference type="RefSeq" id="WP_186857113.1">
    <property type="nucleotide sequence ID" value="NZ_JACOON010000002.1"/>
</dbReference>
<gene>
    <name evidence="3" type="ORF">H8S18_04530</name>
</gene>
<keyword evidence="2" id="KW-0560">Oxidoreductase</keyword>
<dbReference type="PANTHER" id="PTHR43477">
    <property type="entry name" value="DIHYDROANTICAPSIN 7-DEHYDROGENASE"/>
    <property type="match status" value="1"/>
</dbReference>
<dbReference type="CDD" id="cd05233">
    <property type="entry name" value="SDR_c"/>
    <property type="match status" value="1"/>
</dbReference>
<comment type="similarity">
    <text evidence="1">Belongs to the short-chain dehydrogenases/reductases (SDR) family.</text>
</comment>
<dbReference type="InterPro" id="IPR051122">
    <property type="entry name" value="SDR_DHRS6-like"/>
</dbReference>
<name>A0ABR7EEJ9_9FIRM</name>
<keyword evidence="4" id="KW-1185">Reference proteome</keyword>
<comment type="caution">
    <text evidence="3">The sequence shown here is derived from an EMBL/GenBank/DDBJ whole genome shotgun (WGS) entry which is preliminary data.</text>
</comment>
<sequence>MAGKLENKVAWVSGANKGIGEGIARLYAAEGAKVAMIGRTVSEGEKIAREIKDAGGEAFFFRCDVTREEDIKASIEETVKRYGTIDILVNNAGIVDVKMLHEYTIEDWDWVMDLNVRSIFLSFKYAFPYLKEHEHSYVVNLGSISSFVGQDCTPVYTTSKGAVLNLSKSIGLDYARYGIRCNCVCPGITETPMLRTHLNAEKDPDAHYKNRLRRVPLGRQLYPEDVAKSCLFFSCEDSAGVTATSLIVDGGYLGCAEWDTAKYPEEGETERR</sequence>
<dbReference type="Pfam" id="PF13561">
    <property type="entry name" value="adh_short_C2"/>
    <property type="match status" value="1"/>
</dbReference>
<dbReference type="Gene3D" id="3.40.50.720">
    <property type="entry name" value="NAD(P)-binding Rossmann-like Domain"/>
    <property type="match status" value="1"/>
</dbReference>
<protein>
    <submittedName>
        <fullName evidence="3">SDR family oxidoreductase</fullName>
    </submittedName>
</protein>
<evidence type="ECO:0000256" key="1">
    <source>
        <dbReference type="ARBA" id="ARBA00006484"/>
    </source>
</evidence>
<evidence type="ECO:0000313" key="3">
    <source>
        <dbReference type="EMBL" id="MBC5647593.1"/>
    </source>
</evidence>
<evidence type="ECO:0000256" key="2">
    <source>
        <dbReference type="ARBA" id="ARBA00023002"/>
    </source>
</evidence>
<dbReference type="NCBIfam" id="NF005559">
    <property type="entry name" value="PRK07231.1"/>
    <property type="match status" value="1"/>
</dbReference>
<dbReference type="InterPro" id="IPR036291">
    <property type="entry name" value="NAD(P)-bd_dom_sf"/>
</dbReference>
<dbReference type="Proteomes" id="UP000606889">
    <property type="component" value="Unassembled WGS sequence"/>
</dbReference>
<dbReference type="PRINTS" id="PR00080">
    <property type="entry name" value="SDRFAMILY"/>
</dbReference>
<evidence type="ECO:0000313" key="4">
    <source>
        <dbReference type="Proteomes" id="UP000606889"/>
    </source>
</evidence>